<name>A0ABM8YVA6_9PROT</name>
<evidence type="ECO:0000256" key="1">
    <source>
        <dbReference type="SAM" id="Phobius"/>
    </source>
</evidence>
<evidence type="ECO:0000313" key="3">
    <source>
        <dbReference type="Proteomes" id="UP000839052"/>
    </source>
</evidence>
<dbReference type="EMBL" id="OU912926">
    <property type="protein sequence ID" value="CAG9931391.1"/>
    <property type="molecule type" value="Genomic_DNA"/>
</dbReference>
<accession>A0ABM8YVA6</accession>
<reference evidence="2 3" key="1">
    <citation type="submission" date="2021-10" db="EMBL/GenBank/DDBJ databases">
        <authorList>
            <person name="Koch H."/>
        </authorList>
    </citation>
    <scope>NUCLEOTIDE SEQUENCE [LARGE SCALE GENOMIC DNA]</scope>
    <source>
        <strain evidence="2">6680</strain>
    </source>
</reference>
<gene>
    <name evidence="2" type="ORF">NTG6680_0138</name>
</gene>
<dbReference type="InterPro" id="IPR049708">
    <property type="entry name" value="PP0621-like"/>
</dbReference>
<sequence>MSRILIVIVIFIVIYLLLKYYRKQMPKKDVLGEDTSKHRENMVRCAHCGVHLPKGESIMVDHKHYCSEVHRHAHTDEPE</sequence>
<keyword evidence="1" id="KW-1133">Transmembrane helix</keyword>
<feature type="transmembrane region" description="Helical" evidence="1">
    <location>
        <begin position="6"/>
        <end position="21"/>
    </location>
</feature>
<evidence type="ECO:0000313" key="2">
    <source>
        <dbReference type="EMBL" id="CAG9931391.1"/>
    </source>
</evidence>
<keyword evidence="1" id="KW-0472">Membrane</keyword>
<evidence type="ECO:0008006" key="4">
    <source>
        <dbReference type="Google" id="ProtNLM"/>
    </source>
</evidence>
<keyword evidence="3" id="KW-1185">Reference proteome</keyword>
<dbReference type="NCBIfam" id="NF041023">
    <property type="entry name" value="PP0621_fam"/>
    <property type="match status" value="1"/>
</dbReference>
<keyword evidence="1" id="KW-0812">Transmembrane</keyword>
<organism evidence="2 3">
    <name type="scientific">Candidatus Nitrotoga arctica</name>
    <dbReference type="NCBI Taxonomy" id="453162"/>
    <lineage>
        <taxon>Bacteria</taxon>
        <taxon>Pseudomonadati</taxon>
        <taxon>Pseudomonadota</taxon>
        <taxon>Betaproteobacteria</taxon>
        <taxon>Nitrosomonadales</taxon>
        <taxon>Gallionellaceae</taxon>
        <taxon>Candidatus Nitrotoga</taxon>
    </lineage>
</organism>
<dbReference type="RefSeq" id="WP_239795495.1">
    <property type="nucleotide sequence ID" value="NZ_OU912926.1"/>
</dbReference>
<protein>
    <recommendedName>
        <fullName evidence="4">Preprotein translocase subunit YajC</fullName>
    </recommendedName>
</protein>
<dbReference type="Proteomes" id="UP000839052">
    <property type="component" value="Chromosome"/>
</dbReference>
<proteinExistence type="predicted"/>